<dbReference type="EMBL" id="CAJOAZ010008319">
    <property type="protein sequence ID" value="CAF4182254.1"/>
    <property type="molecule type" value="Genomic_DNA"/>
</dbReference>
<reference evidence="4" key="1">
    <citation type="submission" date="2021-02" db="EMBL/GenBank/DDBJ databases">
        <authorList>
            <person name="Nowell W R."/>
        </authorList>
    </citation>
    <scope>NUCLEOTIDE SEQUENCE</scope>
</reference>
<gene>
    <name evidence="3" type="ORF">JYZ213_LOCUS44831</name>
    <name evidence="4" type="ORF">OXD698_LOCUS39800</name>
</gene>
<evidence type="ECO:0000259" key="2">
    <source>
        <dbReference type="Pfam" id="PF10908"/>
    </source>
</evidence>
<feature type="domain" description="Tlde1" evidence="2">
    <location>
        <begin position="32"/>
        <end position="100"/>
    </location>
</feature>
<dbReference type="InterPro" id="IPR021225">
    <property type="entry name" value="Tlde1_dom"/>
</dbReference>
<dbReference type="Proteomes" id="UP000663844">
    <property type="component" value="Unassembled WGS sequence"/>
</dbReference>
<dbReference type="AlphaFoldDB" id="A0A820A9R6"/>
<protein>
    <recommendedName>
        <fullName evidence="2">Tlde1 domain-containing protein</fullName>
    </recommendedName>
</protein>
<comment type="caution">
    <text evidence="4">The sequence shown here is derived from an EMBL/GenBank/DDBJ whole genome shotgun (WGS) entry which is preliminary data.</text>
</comment>
<evidence type="ECO:0000313" key="5">
    <source>
        <dbReference type="Proteomes" id="UP000663844"/>
    </source>
</evidence>
<dbReference type="EMBL" id="CAJNOG010003111">
    <property type="protein sequence ID" value="CAF1525627.1"/>
    <property type="molecule type" value="Genomic_DNA"/>
</dbReference>
<name>A0A820A9R6_9BILA</name>
<organism evidence="4 5">
    <name type="scientific">Adineta steineri</name>
    <dbReference type="NCBI Taxonomy" id="433720"/>
    <lineage>
        <taxon>Eukaryota</taxon>
        <taxon>Metazoa</taxon>
        <taxon>Spiralia</taxon>
        <taxon>Gnathifera</taxon>
        <taxon>Rotifera</taxon>
        <taxon>Eurotatoria</taxon>
        <taxon>Bdelloidea</taxon>
        <taxon>Adinetida</taxon>
        <taxon>Adinetidae</taxon>
        <taxon>Adineta</taxon>
    </lineage>
</organism>
<dbReference type="Gene3D" id="2.40.440.10">
    <property type="entry name" value="L,D-transpeptidase catalytic domain-like"/>
    <property type="match status" value="1"/>
</dbReference>
<dbReference type="InterPro" id="IPR038063">
    <property type="entry name" value="Transpep_catalytic_dom"/>
</dbReference>
<proteinExistence type="predicted"/>
<dbReference type="Proteomes" id="UP000663845">
    <property type="component" value="Unassembled WGS sequence"/>
</dbReference>
<evidence type="ECO:0000313" key="4">
    <source>
        <dbReference type="EMBL" id="CAF4182254.1"/>
    </source>
</evidence>
<sequence>MSHTYNQTTGEFCDGNTGKCTQSYSGCKGETDQTKKDSGPIPVGDYTIGNSCSGSGERCNLVPDSSNSMHGRDNFQIHGDNSKGDQSASKGCIILNQNDRAELNAGDTVTVKK</sequence>
<feature type="region of interest" description="Disordered" evidence="1">
    <location>
        <begin position="64"/>
        <end position="90"/>
    </location>
</feature>
<dbReference type="Pfam" id="PF10908">
    <property type="entry name" value="Tlde1_dom"/>
    <property type="match status" value="1"/>
</dbReference>
<accession>A0A820A9R6</accession>
<evidence type="ECO:0000313" key="3">
    <source>
        <dbReference type="EMBL" id="CAF1525627.1"/>
    </source>
</evidence>
<feature type="compositionally biased region" description="Basic and acidic residues" evidence="1">
    <location>
        <begin position="70"/>
        <end position="83"/>
    </location>
</feature>
<evidence type="ECO:0000256" key="1">
    <source>
        <dbReference type="SAM" id="MobiDB-lite"/>
    </source>
</evidence>